<dbReference type="CDD" id="cd01065">
    <property type="entry name" value="NAD_bind_Shikimate_DH"/>
    <property type="match status" value="1"/>
</dbReference>
<dbReference type="PANTHER" id="PTHR21089">
    <property type="entry name" value="SHIKIMATE DEHYDROGENASE"/>
    <property type="match status" value="1"/>
</dbReference>
<keyword evidence="2" id="KW-0028">Amino-acid biosynthesis</keyword>
<dbReference type="Gene3D" id="3.40.50.720">
    <property type="entry name" value="NAD(P)-binding Rossmann-like Domain"/>
    <property type="match status" value="1"/>
</dbReference>
<dbReference type="Pfam" id="PF18317">
    <property type="entry name" value="SDH_C"/>
    <property type="match status" value="1"/>
</dbReference>
<dbReference type="Proteomes" id="UP001602245">
    <property type="component" value="Unassembled WGS sequence"/>
</dbReference>
<dbReference type="Pfam" id="PF08501">
    <property type="entry name" value="Shikimate_dh_N"/>
    <property type="match status" value="1"/>
</dbReference>
<proteinExistence type="predicted"/>
<dbReference type="GO" id="GO:0004764">
    <property type="term" value="F:shikimate 3-dehydrogenase (NADP+) activity"/>
    <property type="evidence" value="ECO:0007669"/>
    <property type="project" value="UniProtKB-EC"/>
</dbReference>
<keyword evidence="6" id="KW-1185">Reference proteome</keyword>
<keyword evidence="5" id="KW-0560">Oxidoreductase</keyword>
<gene>
    <name evidence="5" type="ORF">ACFY35_35465</name>
</gene>
<keyword evidence="2" id="KW-0057">Aromatic amino acid biosynthesis</keyword>
<dbReference type="InterPro" id="IPR041121">
    <property type="entry name" value="SDH_C"/>
</dbReference>
<sequence>MSVTSAADTGTPRRRAAVLGKPIAHSLSPVIHNAGFAAAGLDGWSYVAIECAAAELAGRLNGLDASWAGLSLTMPLKEEALRLATTATPVARATGAANTLVRRDDGWHADNTDVPGMVRVLSDAGLGSSPSVTVLGGGGTCRAALGAAAALGTTEVTVVTRRPSARDELLPAADALGLKLLGADWSEAASLLEADAVISTVPKGAADHLAEVVVWRPGTVLFDAIYDPWPTPLAASATAAGVPVVSGLDLLLSQALSQFEQFTGVTPAPEAAMRSALFEAASRR</sequence>
<dbReference type="EC" id="1.1.1.25" evidence="5"/>
<evidence type="ECO:0000313" key="5">
    <source>
        <dbReference type="EMBL" id="MFF5294770.1"/>
    </source>
</evidence>
<name>A0ABW6WNH5_9ACTN</name>
<dbReference type="RefSeq" id="WP_020517572.1">
    <property type="nucleotide sequence ID" value="NZ_JBIAZU010000006.1"/>
</dbReference>
<dbReference type="InterPro" id="IPR036291">
    <property type="entry name" value="NAD(P)-bd_dom_sf"/>
</dbReference>
<dbReference type="PANTHER" id="PTHR21089:SF1">
    <property type="entry name" value="BIFUNCTIONAL 3-DEHYDROQUINATE DEHYDRATASE_SHIKIMATE DEHYDROGENASE, CHLOROPLASTIC"/>
    <property type="match status" value="1"/>
</dbReference>
<dbReference type="InterPro" id="IPR013708">
    <property type="entry name" value="Shikimate_DH-bd_N"/>
</dbReference>
<organism evidence="5 6">
    <name type="scientific">Paractinoplanes globisporus</name>
    <dbReference type="NCBI Taxonomy" id="113565"/>
    <lineage>
        <taxon>Bacteria</taxon>
        <taxon>Bacillati</taxon>
        <taxon>Actinomycetota</taxon>
        <taxon>Actinomycetes</taxon>
        <taxon>Micromonosporales</taxon>
        <taxon>Micromonosporaceae</taxon>
        <taxon>Paractinoplanes</taxon>
    </lineage>
</organism>
<evidence type="ECO:0000259" key="3">
    <source>
        <dbReference type="Pfam" id="PF08501"/>
    </source>
</evidence>
<dbReference type="NCBIfam" id="NF001311">
    <property type="entry name" value="PRK00258.1-3"/>
    <property type="match status" value="1"/>
</dbReference>
<evidence type="ECO:0000313" key="6">
    <source>
        <dbReference type="Proteomes" id="UP001602245"/>
    </source>
</evidence>
<protein>
    <submittedName>
        <fullName evidence="5">Shikimate dehydrogenase</fullName>
        <ecNumber evidence="5">1.1.1.25</ecNumber>
    </submittedName>
</protein>
<comment type="caution">
    <text evidence="5">The sequence shown here is derived from an EMBL/GenBank/DDBJ whole genome shotgun (WGS) entry which is preliminary data.</text>
</comment>
<reference evidence="5 6" key="1">
    <citation type="submission" date="2024-10" db="EMBL/GenBank/DDBJ databases">
        <title>The Natural Products Discovery Center: Release of the First 8490 Sequenced Strains for Exploring Actinobacteria Biosynthetic Diversity.</title>
        <authorList>
            <person name="Kalkreuter E."/>
            <person name="Kautsar S.A."/>
            <person name="Yang D."/>
            <person name="Bader C.D."/>
            <person name="Teijaro C.N."/>
            <person name="Fluegel L."/>
            <person name="Davis C.M."/>
            <person name="Simpson J.R."/>
            <person name="Lauterbach L."/>
            <person name="Steele A.D."/>
            <person name="Gui C."/>
            <person name="Meng S."/>
            <person name="Li G."/>
            <person name="Viehrig K."/>
            <person name="Ye F."/>
            <person name="Su P."/>
            <person name="Kiefer A.F."/>
            <person name="Nichols A."/>
            <person name="Cepeda A.J."/>
            <person name="Yan W."/>
            <person name="Fan B."/>
            <person name="Jiang Y."/>
            <person name="Adhikari A."/>
            <person name="Zheng C.-J."/>
            <person name="Schuster L."/>
            <person name="Cowan T.M."/>
            <person name="Smanski M.J."/>
            <person name="Chevrette M.G."/>
            <person name="De Carvalho L.P.S."/>
            <person name="Shen B."/>
        </authorList>
    </citation>
    <scope>NUCLEOTIDE SEQUENCE [LARGE SCALE GENOMIC DNA]</scope>
    <source>
        <strain evidence="5 6">NPDC000087</strain>
    </source>
</reference>
<evidence type="ECO:0000259" key="4">
    <source>
        <dbReference type="Pfam" id="PF18317"/>
    </source>
</evidence>
<dbReference type="Gene3D" id="3.40.50.10860">
    <property type="entry name" value="Leucine Dehydrogenase, chain A, domain 1"/>
    <property type="match status" value="1"/>
</dbReference>
<dbReference type="SUPFAM" id="SSF51735">
    <property type="entry name" value="NAD(P)-binding Rossmann-fold domains"/>
    <property type="match status" value="1"/>
</dbReference>
<feature type="domain" description="SDH C-terminal" evidence="4">
    <location>
        <begin position="247"/>
        <end position="277"/>
    </location>
</feature>
<evidence type="ECO:0000256" key="1">
    <source>
        <dbReference type="ARBA" id="ARBA00004871"/>
    </source>
</evidence>
<dbReference type="EMBL" id="JBIAZU010000006">
    <property type="protein sequence ID" value="MFF5294770.1"/>
    <property type="molecule type" value="Genomic_DNA"/>
</dbReference>
<evidence type="ECO:0000256" key="2">
    <source>
        <dbReference type="ARBA" id="ARBA00023141"/>
    </source>
</evidence>
<dbReference type="InterPro" id="IPR022893">
    <property type="entry name" value="Shikimate_DH_fam"/>
</dbReference>
<dbReference type="InterPro" id="IPR046346">
    <property type="entry name" value="Aminoacid_DH-like_N_sf"/>
</dbReference>
<accession>A0ABW6WNH5</accession>
<comment type="pathway">
    <text evidence="1">Metabolic intermediate biosynthesis; chorismate biosynthesis; chorismate from D-erythrose 4-phosphate and phosphoenolpyruvate: step 4/7.</text>
</comment>
<feature type="domain" description="Shikimate dehydrogenase substrate binding N-terminal" evidence="3">
    <location>
        <begin position="18"/>
        <end position="100"/>
    </location>
</feature>
<dbReference type="SUPFAM" id="SSF53223">
    <property type="entry name" value="Aminoacid dehydrogenase-like, N-terminal domain"/>
    <property type="match status" value="1"/>
</dbReference>